<dbReference type="RefSeq" id="WP_053381251.1">
    <property type="nucleotide sequence ID" value="NZ_CP011801.1"/>
</dbReference>
<keyword evidence="3" id="KW-1185">Reference proteome</keyword>
<dbReference type="SUPFAM" id="SSF143120">
    <property type="entry name" value="YefM-like"/>
    <property type="match status" value="1"/>
</dbReference>
<dbReference type="OrthoDB" id="9854570at2"/>
<sequence length="93" mass="10395">MSATNLLRKAKPVNVREAQAQLSKLIRSKSPSMVLSHGKPVSFLVPYEDMLDLLETLDDLKNTKLLGEIERARAEYAQGKAVPAERLFKKMGL</sequence>
<reference evidence="2 3" key="1">
    <citation type="journal article" date="2015" name="Proc. Natl. Acad. Sci. U.S.A.">
        <title>Expanded metabolic versatility of ubiquitous nitrite-oxidizing bacteria from the genus Nitrospira.</title>
        <authorList>
            <person name="Koch H."/>
            <person name="Lucker S."/>
            <person name="Albertsen M."/>
            <person name="Kitzinger K."/>
            <person name="Herbold C."/>
            <person name="Spieck E."/>
            <person name="Nielsen P.H."/>
            <person name="Wagner M."/>
            <person name="Daims H."/>
        </authorList>
    </citation>
    <scope>NUCLEOTIDE SEQUENCE [LARGE SCALE GENOMIC DNA]</scope>
    <source>
        <strain evidence="2 3">NSP M-1</strain>
    </source>
</reference>
<dbReference type="EMBL" id="CP011801">
    <property type="protein sequence ID" value="ALA60381.1"/>
    <property type="molecule type" value="Genomic_DNA"/>
</dbReference>
<proteinExistence type="inferred from homology"/>
<evidence type="ECO:0008006" key="4">
    <source>
        <dbReference type="Google" id="ProtNLM"/>
    </source>
</evidence>
<dbReference type="Proteomes" id="UP000069205">
    <property type="component" value="Chromosome"/>
</dbReference>
<evidence type="ECO:0000313" key="3">
    <source>
        <dbReference type="Proteomes" id="UP000069205"/>
    </source>
</evidence>
<protein>
    <recommendedName>
        <fullName evidence="4">Antitoxin</fullName>
    </recommendedName>
</protein>
<dbReference type="STRING" id="42253.NITMOv2_3997"/>
<comment type="similarity">
    <text evidence="1">Belongs to the phD/YefM antitoxin family.</text>
</comment>
<dbReference type="AlphaFoldDB" id="A0A0K2GHG8"/>
<gene>
    <name evidence="2" type="ORF">NITMOv2_3997</name>
</gene>
<name>A0A0K2GHG8_NITMO</name>
<organism evidence="2 3">
    <name type="scientific">Nitrospira moscoviensis</name>
    <dbReference type="NCBI Taxonomy" id="42253"/>
    <lineage>
        <taxon>Bacteria</taxon>
        <taxon>Pseudomonadati</taxon>
        <taxon>Nitrospirota</taxon>
        <taxon>Nitrospiria</taxon>
        <taxon>Nitrospirales</taxon>
        <taxon>Nitrospiraceae</taxon>
        <taxon>Nitrospira</taxon>
    </lineage>
</organism>
<dbReference type="KEGG" id="nmv:NITMOv2_3997"/>
<accession>A0A0K2GHG8</accession>
<evidence type="ECO:0000313" key="2">
    <source>
        <dbReference type="EMBL" id="ALA60381.1"/>
    </source>
</evidence>
<evidence type="ECO:0000256" key="1">
    <source>
        <dbReference type="ARBA" id="ARBA00009981"/>
    </source>
</evidence>
<dbReference type="PATRIC" id="fig|42253.5.peg.3943"/>
<dbReference type="InterPro" id="IPR036165">
    <property type="entry name" value="YefM-like_sf"/>
</dbReference>